<reference evidence="2" key="1">
    <citation type="submission" date="2018-10" db="EMBL/GenBank/DDBJ databases">
        <title>Effector identification in a new, highly contiguous assembly of the strawberry crown rot pathogen Phytophthora cactorum.</title>
        <authorList>
            <person name="Armitage A.D."/>
            <person name="Nellist C.F."/>
            <person name="Bates H."/>
            <person name="Vickerstaff R.J."/>
            <person name="Harrison R.J."/>
        </authorList>
    </citation>
    <scope>NUCLEOTIDE SEQUENCE</scope>
    <source>
        <strain evidence="2">4032</strain>
    </source>
</reference>
<evidence type="ECO:0000259" key="1">
    <source>
        <dbReference type="Pfam" id="PF07727"/>
    </source>
</evidence>
<dbReference type="Proteomes" id="UP000774804">
    <property type="component" value="Unassembled WGS sequence"/>
</dbReference>
<dbReference type="VEuPathDB" id="FungiDB:PC110_g18844"/>
<protein>
    <recommendedName>
        <fullName evidence="1">Reverse transcriptase Ty1/copia-type domain-containing protein</fullName>
    </recommendedName>
</protein>
<dbReference type="Pfam" id="PF07727">
    <property type="entry name" value="RVT_2"/>
    <property type="match status" value="1"/>
</dbReference>
<accession>A0A8T1B264</accession>
<proteinExistence type="predicted"/>
<organism evidence="2 3">
    <name type="scientific">Phytophthora cactorum</name>
    <dbReference type="NCBI Taxonomy" id="29920"/>
    <lineage>
        <taxon>Eukaryota</taxon>
        <taxon>Sar</taxon>
        <taxon>Stramenopiles</taxon>
        <taxon>Oomycota</taxon>
        <taxon>Peronosporomycetes</taxon>
        <taxon>Peronosporales</taxon>
        <taxon>Peronosporaceae</taxon>
        <taxon>Phytophthora</taxon>
    </lineage>
</organism>
<gene>
    <name evidence="2" type="ORF">PC115_g18900</name>
</gene>
<evidence type="ECO:0000313" key="3">
    <source>
        <dbReference type="Proteomes" id="UP000774804"/>
    </source>
</evidence>
<dbReference type="InterPro" id="IPR013103">
    <property type="entry name" value="RVT_2"/>
</dbReference>
<dbReference type="EMBL" id="RCMI01001016">
    <property type="protein sequence ID" value="KAG2892276.1"/>
    <property type="molecule type" value="Genomic_DNA"/>
</dbReference>
<dbReference type="AlphaFoldDB" id="A0A8T1B264"/>
<evidence type="ECO:0000313" key="2">
    <source>
        <dbReference type="EMBL" id="KAG2892276.1"/>
    </source>
</evidence>
<comment type="caution">
    <text evidence="2">The sequence shown here is derived from an EMBL/GenBank/DDBJ whole genome shotgun (WGS) entry which is preliminary data.</text>
</comment>
<sequence>MIEERVAPAQFDGTNVRDGFTYRKLTPSDIKNWGLGVEPTNLVEIQSLLGIETFVEVPLLPGCSFKRKDNADKTLDKYKARIVAKGFNQRYGEDYTMTFSPVVRHSTLQIVLVIVIQRRMKRLQLDIKTLS</sequence>
<name>A0A8T1B264_9STRA</name>
<feature type="domain" description="Reverse transcriptase Ty1/copia-type" evidence="1">
    <location>
        <begin position="65"/>
        <end position="129"/>
    </location>
</feature>